<evidence type="ECO:0000256" key="1">
    <source>
        <dbReference type="SAM" id="MobiDB-lite"/>
    </source>
</evidence>
<comment type="caution">
    <text evidence="4">The sequence shown here is derived from an EMBL/GenBank/DDBJ whole genome shotgun (WGS) entry which is preliminary data.</text>
</comment>
<dbReference type="InParanoid" id="A0A2R5G4N6"/>
<dbReference type="AlphaFoldDB" id="A0A2R5G4N6"/>
<evidence type="ECO:0000259" key="3">
    <source>
        <dbReference type="PROSITE" id="PS50191"/>
    </source>
</evidence>
<proteinExistence type="predicted"/>
<evidence type="ECO:0000256" key="2">
    <source>
        <dbReference type="SAM" id="Phobius"/>
    </source>
</evidence>
<dbReference type="PANTHER" id="PTHR23324:SF83">
    <property type="entry name" value="SEC14-LIKE PROTEIN 2"/>
    <property type="match status" value="1"/>
</dbReference>
<dbReference type="EMBL" id="BEYU01000017">
    <property type="protein sequence ID" value="GBG25992.1"/>
    <property type="molecule type" value="Genomic_DNA"/>
</dbReference>
<keyword evidence="2" id="KW-0472">Membrane</keyword>
<accession>A0A2R5G4N6</accession>
<keyword evidence="2" id="KW-0812">Transmembrane</keyword>
<feature type="domain" description="CRAL-TRIO" evidence="3">
    <location>
        <begin position="345"/>
        <end position="529"/>
    </location>
</feature>
<evidence type="ECO:0000313" key="5">
    <source>
        <dbReference type="Proteomes" id="UP000241890"/>
    </source>
</evidence>
<dbReference type="InterPro" id="IPR001251">
    <property type="entry name" value="CRAL-TRIO_dom"/>
</dbReference>
<sequence>MKRKPRSQAEFQELVQSSINLWSVNEVEVNGRDIIINMGDRKRSEDAETIVRSPTWVARAYSAIVKNEIILRANDADTAQRWVQGMYAGPFDGQAQQAFDDMMQDGVLVVLRRDPFYPLRNELDAIAVGFLAAVSLALSLALMVFMGIAPGILVSSVLHIAVLLIALRETRHATILEHVAVIPMQEALAIDLLAQRNHGQDSKHGGKSRKSVHRGKSIARGDASDEDDDDDDDEDEGFDKVSAEDVGDGIEFTLVEKTLIKELRERVSDLTNPRITRDPYALEIYKRYIDENFRLVRFLRARNLNLRKAEKLLRTSLAWRIEYRAAEIHEEFDLPRWMLEYFGSPDIIDRILDRSDRLPWYFHDEDGRLAVFLRVGRLNHRLMFKKLNNDGEMLFRAGVWLFEMILKDLEAHFESSGRTIPAQISIVMDLEGFSMSKQLPVNTALSLARRYVGKLLDGYPEVLAHVTVVNAPWLFNSLWTLFQPFFPERVLNKIWIGGSNVRACQKQIRSIHGPDQTPAAYGGNVKEDGDIYCPSRVPCQGPFLDDEGASLLSR</sequence>
<dbReference type="GO" id="GO:0005737">
    <property type="term" value="C:cytoplasm"/>
    <property type="evidence" value="ECO:0007669"/>
    <property type="project" value="TreeGrafter"/>
</dbReference>
<dbReference type="CDD" id="cd00170">
    <property type="entry name" value="SEC14"/>
    <property type="match status" value="1"/>
</dbReference>
<dbReference type="InterPro" id="IPR051064">
    <property type="entry name" value="SEC14/CRAL-TRIO_domain"/>
</dbReference>
<organism evidence="4 5">
    <name type="scientific">Hondaea fermentalgiana</name>
    <dbReference type="NCBI Taxonomy" id="2315210"/>
    <lineage>
        <taxon>Eukaryota</taxon>
        <taxon>Sar</taxon>
        <taxon>Stramenopiles</taxon>
        <taxon>Bigyra</taxon>
        <taxon>Labyrinthulomycetes</taxon>
        <taxon>Thraustochytrida</taxon>
        <taxon>Thraustochytriidae</taxon>
        <taxon>Hondaea</taxon>
    </lineage>
</organism>
<dbReference type="InterPro" id="IPR036273">
    <property type="entry name" value="CRAL/TRIO_N_dom_sf"/>
</dbReference>
<dbReference type="PANTHER" id="PTHR23324">
    <property type="entry name" value="SEC14 RELATED PROTEIN"/>
    <property type="match status" value="1"/>
</dbReference>
<dbReference type="Pfam" id="PF00650">
    <property type="entry name" value="CRAL_TRIO"/>
    <property type="match status" value="1"/>
</dbReference>
<feature type="compositionally biased region" description="Basic residues" evidence="1">
    <location>
        <begin position="205"/>
        <end position="217"/>
    </location>
</feature>
<evidence type="ECO:0000313" key="4">
    <source>
        <dbReference type="EMBL" id="GBG25992.1"/>
    </source>
</evidence>
<protein>
    <submittedName>
        <fullName evidence="4">SEC14-like protein 2</fullName>
    </submittedName>
</protein>
<dbReference type="SUPFAM" id="SSF52087">
    <property type="entry name" value="CRAL/TRIO domain"/>
    <property type="match status" value="1"/>
</dbReference>
<name>A0A2R5G4N6_9STRA</name>
<dbReference type="SMART" id="SM00516">
    <property type="entry name" value="SEC14"/>
    <property type="match status" value="1"/>
</dbReference>
<dbReference type="InterPro" id="IPR036865">
    <property type="entry name" value="CRAL-TRIO_dom_sf"/>
</dbReference>
<dbReference type="SUPFAM" id="SSF46938">
    <property type="entry name" value="CRAL/TRIO N-terminal domain"/>
    <property type="match status" value="1"/>
</dbReference>
<dbReference type="Proteomes" id="UP000241890">
    <property type="component" value="Unassembled WGS sequence"/>
</dbReference>
<dbReference type="Gene3D" id="3.40.525.10">
    <property type="entry name" value="CRAL-TRIO lipid binding domain"/>
    <property type="match status" value="1"/>
</dbReference>
<keyword evidence="2" id="KW-1133">Transmembrane helix</keyword>
<dbReference type="OrthoDB" id="200168at2759"/>
<keyword evidence="5" id="KW-1185">Reference proteome</keyword>
<feature type="region of interest" description="Disordered" evidence="1">
    <location>
        <begin position="198"/>
        <end position="240"/>
    </location>
</feature>
<dbReference type="PROSITE" id="PS50191">
    <property type="entry name" value="CRAL_TRIO"/>
    <property type="match status" value="1"/>
</dbReference>
<feature type="compositionally biased region" description="Acidic residues" evidence="1">
    <location>
        <begin position="224"/>
        <end position="237"/>
    </location>
</feature>
<gene>
    <name evidence="4" type="ORF">FCC1311_004761</name>
</gene>
<reference evidence="4 5" key="1">
    <citation type="submission" date="2017-12" db="EMBL/GenBank/DDBJ databases">
        <title>Sequencing, de novo assembly and annotation of complete genome of a new Thraustochytrid species, strain FCC1311.</title>
        <authorList>
            <person name="Sedici K."/>
            <person name="Godart F."/>
            <person name="Aiese Cigliano R."/>
            <person name="Sanseverino W."/>
            <person name="Barakat M."/>
            <person name="Ortet P."/>
            <person name="Marechal E."/>
            <person name="Cagnac O."/>
            <person name="Amato A."/>
        </authorList>
    </citation>
    <scope>NUCLEOTIDE SEQUENCE [LARGE SCALE GENOMIC DNA]</scope>
</reference>
<feature type="transmembrane region" description="Helical" evidence="2">
    <location>
        <begin position="123"/>
        <end position="142"/>
    </location>
</feature>